<feature type="region of interest" description="Disordered" evidence="1">
    <location>
        <begin position="63"/>
        <end position="82"/>
    </location>
</feature>
<evidence type="ECO:0000313" key="4">
    <source>
        <dbReference type="Proteomes" id="UP000886722"/>
    </source>
</evidence>
<sequence length="82" mass="9988">MKIKKYDLIPLLLFIYTIVMAVWGWNQFDGNRWEFIGMLAANILVIVLLRFVLKRREKYRKEMKERNNKILSQQENTPKDQE</sequence>
<organism evidence="3 4">
    <name type="scientific">Candidatus Caccoplasma intestinavium</name>
    <dbReference type="NCBI Taxonomy" id="2840716"/>
    <lineage>
        <taxon>Bacteria</taxon>
        <taxon>Pseudomonadati</taxon>
        <taxon>Bacteroidota</taxon>
        <taxon>Bacteroidia</taxon>
        <taxon>Bacteroidales</taxon>
        <taxon>Bacteroidaceae</taxon>
        <taxon>Bacteroidaceae incertae sedis</taxon>
        <taxon>Candidatus Caccoplasma</taxon>
    </lineage>
</organism>
<accession>A0A9D1KEW1</accession>
<keyword evidence="2" id="KW-0812">Transmembrane</keyword>
<dbReference type="EMBL" id="DVKT01000056">
    <property type="protein sequence ID" value="HIT39837.1"/>
    <property type="molecule type" value="Genomic_DNA"/>
</dbReference>
<reference evidence="3" key="1">
    <citation type="submission" date="2020-10" db="EMBL/GenBank/DDBJ databases">
        <authorList>
            <person name="Gilroy R."/>
        </authorList>
    </citation>
    <scope>NUCLEOTIDE SEQUENCE</scope>
    <source>
        <strain evidence="3">21143</strain>
    </source>
</reference>
<dbReference type="AlphaFoldDB" id="A0A9D1KEW1"/>
<name>A0A9D1KEW1_9BACT</name>
<protein>
    <submittedName>
        <fullName evidence="3">Uncharacterized protein</fullName>
    </submittedName>
</protein>
<comment type="caution">
    <text evidence="3">The sequence shown here is derived from an EMBL/GenBank/DDBJ whole genome shotgun (WGS) entry which is preliminary data.</text>
</comment>
<feature type="transmembrane region" description="Helical" evidence="2">
    <location>
        <begin position="7"/>
        <end position="26"/>
    </location>
</feature>
<feature type="transmembrane region" description="Helical" evidence="2">
    <location>
        <begin position="32"/>
        <end position="53"/>
    </location>
</feature>
<evidence type="ECO:0000313" key="3">
    <source>
        <dbReference type="EMBL" id="HIT39837.1"/>
    </source>
</evidence>
<proteinExistence type="predicted"/>
<dbReference type="Proteomes" id="UP000886722">
    <property type="component" value="Unassembled WGS sequence"/>
</dbReference>
<reference evidence="3" key="2">
    <citation type="journal article" date="2021" name="PeerJ">
        <title>Extensive microbial diversity within the chicken gut microbiome revealed by metagenomics and culture.</title>
        <authorList>
            <person name="Gilroy R."/>
            <person name="Ravi A."/>
            <person name="Getino M."/>
            <person name="Pursley I."/>
            <person name="Horton D.L."/>
            <person name="Alikhan N.F."/>
            <person name="Baker D."/>
            <person name="Gharbi K."/>
            <person name="Hall N."/>
            <person name="Watson M."/>
            <person name="Adriaenssens E.M."/>
            <person name="Foster-Nyarko E."/>
            <person name="Jarju S."/>
            <person name="Secka A."/>
            <person name="Antonio M."/>
            <person name="Oren A."/>
            <person name="Chaudhuri R.R."/>
            <person name="La Ragione R."/>
            <person name="Hildebrand F."/>
            <person name="Pallen M.J."/>
        </authorList>
    </citation>
    <scope>NUCLEOTIDE SEQUENCE</scope>
    <source>
        <strain evidence="3">21143</strain>
    </source>
</reference>
<evidence type="ECO:0000256" key="2">
    <source>
        <dbReference type="SAM" id="Phobius"/>
    </source>
</evidence>
<keyword evidence="2" id="KW-0472">Membrane</keyword>
<keyword evidence="2" id="KW-1133">Transmembrane helix</keyword>
<evidence type="ECO:0000256" key="1">
    <source>
        <dbReference type="SAM" id="MobiDB-lite"/>
    </source>
</evidence>
<gene>
    <name evidence="3" type="ORF">IAD06_07345</name>
</gene>